<protein>
    <submittedName>
        <fullName evidence="1">Uncharacterized protein</fullName>
    </submittedName>
</protein>
<gene>
    <name evidence="1" type="ORF">S06H3_31631</name>
</gene>
<dbReference type="AlphaFoldDB" id="X1N8E3"/>
<proteinExistence type="predicted"/>
<organism evidence="1">
    <name type="scientific">marine sediment metagenome</name>
    <dbReference type="NCBI Taxonomy" id="412755"/>
    <lineage>
        <taxon>unclassified sequences</taxon>
        <taxon>metagenomes</taxon>
        <taxon>ecological metagenomes</taxon>
    </lineage>
</organism>
<evidence type="ECO:0000313" key="1">
    <source>
        <dbReference type="EMBL" id="GAI23115.1"/>
    </source>
</evidence>
<accession>X1N8E3</accession>
<comment type="caution">
    <text evidence="1">The sequence shown here is derived from an EMBL/GenBank/DDBJ whole genome shotgun (WGS) entry which is preliminary data.</text>
</comment>
<dbReference type="EMBL" id="BARV01018742">
    <property type="protein sequence ID" value="GAI23115.1"/>
    <property type="molecule type" value="Genomic_DNA"/>
</dbReference>
<name>X1N8E3_9ZZZZ</name>
<sequence length="89" mass="9851">MATAQYQLSHAGIKSGKHTVTWFGVVAYNKIKIIPEVVEPDVCPECGNRLLRVAWVGAYGKNPLGGQPEGEYWIDPGGTTQWAYMTKNR</sequence>
<reference evidence="1" key="1">
    <citation type="journal article" date="2014" name="Front. Microbiol.">
        <title>High frequency of phylogenetically diverse reductive dehalogenase-homologous genes in deep subseafloor sedimentary metagenomes.</title>
        <authorList>
            <person name="Kawai M."/>
            <person name="Futagami T."/>
            <person name="Toyoda A."/>
            <person name="Takaki Y."/>
            <person name="Nishi S."/>
            <person name="Hori S."/>
            <person name="Arai W."/>
            <person name="Tsubouchi T."/>
            <person name="Morono Y."/>
            <person name="Uchiyama I."/>
            <person name="Ito T."/>
            <person name="Fujiyama A."/>
            <person name="Inagaki F."/>
            <person name="Takami H."/>
        </authorList>
    </citation>
    <scope>NUCLEOTIDE SEQUENCE</scope>
    <source>
        <strain evidence="1">Expedition CK06-06</strain>
    </source>
</reference>